<keyword evidence="2" id="KW-1185">Reference proteome</keyword>
<dbReference type="InterPro" id="IPR019056">
    <property type="entry name" value="Phage_TAC_6"/>
</dbReference>
<evidence type="ECO:0000313" key="2">
    <source>
        <dbReference type="Proteomes" id="UP000199125"/>
    </source>
</evidence>
<dbReference type="Proteomes" id="UP000199125">
    <property type="component" value="Unassembled WGS sequence"/>
</dbReference>
<accession>A0A1H6JCL2</accession>
<dbReference type="RefSeq" id="WP_090844514.1">
    <property type="nucleotide sequence ID" value="NZ_FNXG01000001.1"/>
</dbReference>
<evidence type="ECO:0008006" key="3">
    <source>
        <dbReference type="Google" id="ProtNLM"/>
    </source>
</evidence>
<dbReference type="STRING" id="65735.SAMN04488075_0289"/>
<sequence>MSRRGLDWPGLMRAGLHGPGVGGLGLRPAEFWDLTPAELALMLGVEPAAGAGAGMRAAAMTRSALGELMVRFPDGPADKGVGDGHGRI</sequence>
<name>A0A1H6JCL2_9RHOB</name>
<proteinExistence type="predicted"/>
<evidence type="ECO:0000313" key="1">
    <source>
        <dbReference type="EMBL" id="SEH60041.1"/>
    </source>
</evidence>
<dbReference type="AlphaFoldDB" id="A0A1H6JCL2"/>
<protein>
    <recommendedName>
        <fullName evidence="3">Phage tail assembly chaperone protein, TAC</fullName>
    </recommendedName>
</protein>
<dbReference type="EMBL" id="FNXG01000001">
    <property type="protein sequence ID" value="SEH60041.1"/>
    <property type="molecule type" value="Genomic_DNA"/>
</dbReference>
<reference evidence="2" key="1">
    <citation type="submission" date="2016-10" db="EMBL/GenBank/DDBJ databases">
        <authorList>
            <person name="Varghese N."/>
            <person name="Submissions S."/>
        </authorList>
    </citation>
    <scope>NUCLEOTIDE SEQUENCE [LARGE SCALE GENOMIC DNA]</scope>
    <source>
        <strain evidence="2">DSM 11593</strain>
    </source>
</reference>
<dbReference type="Pfam" id="PF09550">
    <property type="entry name" value="Phage_TAC_6"/>
    <property type="match status" value="1"/>
</dbReference>
<organism evidence="1 2">
    <name type="scientific">Paracoccus alkenifer</name>
    <dbReference type="NCBI Taxonomy" id="65735"/>
    <lineage>
        <taxon>Bacteria</taxon>
        <taxon>Pseudomonadati</taxon>
        <taxon>Pseudomonadota</taxon>
        <taxon>Alphaproteobacteria</taxon>
        <taxon>Rhodobacterales</taxon>
        <taxon>Paracoccaceae</taxon>
        <taxon>Paracoccus</taxon>
    </lineage>
</organism>
<gene>
    <name evidence="1" type="ORF">SAMN04488075_0289</name>
</gene>